<dbReference type="Proteomes" id="UP000479692">
    <property type="component" value="Unassembled WGS sequence"/>
</dbReference>
<keyword evidence="2" id="KW-1185">Reference proteome</keyword>
<dbReference type="AlphaFoldDB" id="A0A7C9HR42"/>
<name>A0A7C9HR42_9GAMM</name>
<comment type="caution">
    <text evidence="1">The sequence shown here is derived from an EMBL/GenBank/DDBJ whole genome shotgun (WGS) entry which is preliminary data.</text>
</comment>
<sequence length="162" mass="18669">MLGLPRSGTTWLANWLTTDRTLCLHDPFAKQLPEHWEGGTKRLGISCTGAYLMPKWLEQFDCPVAIIERDADECDKCLKKLGLPSTNGIRGAFAKAKGKRWTFADLWNEDKAKEIWSHLLPGIPFDSARYRLLREMRIEPRDYGMDPVVVHELMERGWLQPE</sequence>
<dbReference type="EMBL" id="WOXT01000001">
    <property type="protein sequence ID" value="MUV13593.1"/>
    <property type="molecule type" value="Genomic_DNA"/>
</dbReference>
<dbReference type="RefSeq" id="WP_156640777.1">
    <property type="nucleotide sequence ID" value="NZ_WOXT01000001.1"/>
</dbReference>
<accession>A0A7C9HR42</accession>
<protein>
    <recommendedName>
        <fullName evidence="3">Sulfotransferase family protein</fullName>
    </recommendedName>
</protein>
<organism evidence="1 2">
    <name type="scientific">Noviluteimonas gilva</name>
    <dbReference type="NCBI Taxonomy" id="2682097"/>
    <lineage>
        <taxon>Bacteria</taxon>
        <taxon>Pseudomonadati</taxon>
        <taxon>Pseudomonadota</taxon>
        <taxon>Gammaproteobacteria</taxon>
        <taxon>Lysobacterales</taxon>
        <taxon>Lysobacteraceae</taxon>
        <taxon>Noviluteimonas</taxon>
    </lineage>
</organism>
<evidence type="ECO:0000313" key="2">
    <source>
        <dbReference type="Proteomes" id="UP000479692"/>
    </source>
</evidence>
<proteinExistence type="predicted"/>
<evidence type="ECO:0000313" key="1">
    <source>
        <dbReference type="EMBL" id="MUV13593.1"/>
    </source>
</evidence>
<gene>
    <name evidence="1" type="ORF">GN331_05155</name>
</gene>
<reference evidence="1 2" key="1">
    <citation type="submission" date="2019-12" db="EMBL/GenBank/DDBJ databases">
        <authorList>
            <person name="Xu J."/>
        </authorList>
    </citation>
    <scope>NUCLEOTIDE SEQUENCE [LARGE SCALE GENOMIC DNA]</scope>
    <source>
        <strain evidence="1 2">HX-5-24</strain>
    </source>
</reference>
<evidence type="ECO:0008006" key="3">
    <source>
        <dbReference type="Google" id="ProtNLM"/>
    </source>
</evidence>